<dbReference type="EMBL" id="BAABKG010000004">
    <property type="protein sequence ID" value="GAA5152011.1"/>
    <property type="molecule type" value="Genomic_DNA"/>
</dbReference>
<accession>A0ABP9PTU3</accession>
<feature type="transmembrane region" description="Helical" evidence="6">
    <location>
        <begin position="74"/>
        <end position="100"/>
    </location>
</feature>
<feature type="transmembrane region" description="Helical" evidence="6">
    <location>
        <begin position="189"/>
        <end position="207"/>
    </location>
</feature>
<keyword evidence="5" id="KW-0046">Antibiotic resistance</keyword>
<proteinExistence type="predicted"/>
<organism evidence="8 9">
    <name type="scientific">Nocardioides marinquilinus</name>
    <dbReference type="NCBI Taxonomy" id="1210400"/>
    <lineage>
        <taxon>Bacteria</taxon>
        <taxon>Bacillati</taxon>
        <taxon>Actinomycetota</taxon>
        <taxon>Actinomycetes</taxon>
        <taxon>Propionibacteriales</taxon>
        <taxon>Nocardioidaceae</taxon>
        <taxon>Nocardioides</taxon>
    </lineage>
</organism>
<dbReference type="InterPro" id="IPR000412">
    <property type="entry name" value="ABC_2_transport"/>
</dbReference>
<evidence type="ECO:0000313" key="8">
    <source>
        <dbReference type="EMBL" id="GAA5152011.1"/>
    </source>
</evidence>
<keyword evidence="4 6" id="KW-0472">Membrane</keyword>
<evidence type="ECO:0000256" key="4">
    <source>
        <dbReference type="ARBA" id="ARBA00023136"/>
    </source>
</evidence>
<dbReference type="RefSeq" id="WP_345460594.1">
    <property type="nucleotide sequence ID" value="NZ_BAABKG010000004.1"/>
</dbReference>
<evidence type="ECO:0000259" key="7">
    <source>
        <dbReference type="Pfam" id="PF01061"/>
    </source>
</evidence>
<evidence type="ECO:0000256" key="2">
    <source>
        <dbReference type="ARBA" id="ARBA00022692"/>
    </source>
</evidence>
<comment type="subcellular location">
    <subcellularLocation>
        <location evidence="1">Membrane</location>
        <topology evidence="1">Multi-pass membrane protein</topology>
    </subcellularLocation>
</comment>
<gene>
    <name evidence="8" type="ORF">GCM10023340_31590</name>
</gene>
<name>A0ABP9PTU3_9ACTN</name>
<dbReference type="Proteomes" id="UP001500221">
    <property type="component" value="Unassembled WGS sequence"/>
</dbReference>
<dbReference type="PANTHER" id="PTHR43229">
    <property type="entry name" value="NODULATION PROTEIN J"/>
    <property type="match status" value="1"/>
</dbReference>
<dbReference type="InterPro" id="IPR051784">
    <property type="entry name" value="Nod_factor_ABC_transporter"/>
</dbReference>
<sequence>MSATASTATTARHDVTARRVPPLGGFNRTLLAIELRRMLRNKRTIFFALFFPAILFFVFGSGSDGAEAVGDGNVSAYILISMALYGGALISAAAGANVAVERALGWSRQLRLTPLKPAAYIAVKAIVALVMGAFAVTIVNVVGAVQGKAEMPLATWIECGLVTLLCTVTFAALGIFAGYLLPSENVMQVLGPGLAVLSFLGGLFIPLDQYSDVVRHIAYFTPMYGVSEVARSPLTHELPWFAVVNAVVWLGLFVAGAAWRMSRDTARV</sequence>
<keyword evidence="2 6" id="KW-0812">Transmembrane</keyword>
<dbReference type="InterPro" id="IPR013525">
    <property type="entry name" value="ABC2_TM"/>
</dbReference>
<feature type="transmembrane region" description="Helical" evidence="6">
    <location>
        <begin position="44"/>
        <end position="62"/>
    </location>
</feature>
<comment type="caution">
    <text evidence="8">The sequence shown here is derived from an EMBL/GenBank/DDBJ whole genome shotgun (WGS) entry which is preliminary data.</text>
</comment>
<dbReference type="Pfam" id="PF01061">
    <property type="entry name" value="ABC2_membrane"/>
    <property type="match status" value="1"/>
</dbReference>
<evidence type="ECO:0000256" key="3">
    <source>
        <dbReference type="ARBA" id="ARBA00022989"/>
    </source>
</evidence>
<keyword evidence="3 6" id="KW-1133">Transmembrane helix</keyword>
<feature type="transmembrane region" description="Helical" evidence="6">
    <location>
        <begin position="154"/>
        <end position="177"/>
    </location>
</feature>
<evidence type="ECO:0000313" key="9">
    <source>
        <dbReference type="Proteomes" id="UP001500221"/>
    </source>
</evidence>
<feature type="domain" description="ABC-2 type transporter transmembrane" evidence="7">
    <location>
        <begin position="28"/>
        <end position="231"/>
    </location>
</feature>
<evidence type="ECO:0000256" key="5">
    <source>
        <dbReference type="ARBA" id="ARBA00023251"/>
    </source>
</evidence>
<reference evidence="9" key="1">
    <citation type="journal article" date="2019" name="Int. J. Syst. Evol. Microbiol.">
        <title>The Global Catalogue of Microorganisms (GCM) 10K type strain sequencing project: providing services to taxonomists for standard genome sequencing and annotation.</title>
        <authorList>
            <consortium name="The Broad Institute Genomics Platform"/>
            <consortium name="The Broad Institute Genome Sequencing Center for Infectious Disease"/>
            <person name="Wu L."/>
            <person name="Ma J."/>
        </authorList>
    </citation>
    <scope>NUCLEOTIDE SEQUENCE [LARGE SCALE GENOMIC DNA]</scope>
    <source>
        <strain evidence="9">JCM 18459</strain>
    </source>
</reference>
<keyword evidence="9" id="KW-1185">Reference proteome</keyword>
<dbReference type="PANTHER" id="PTHR43229:SF2">
    <property type="entry name" value="NODULATION PROTEIN J"/>
    <property type="match status" value="1"/>
</dbReference>
<evidence type="ECO:0000256" key="1">
    <source>
        <dbReference type="ARBA" id="ARBA00004141"/>
    </source>
</evidence>
<dbReference type="PIRSF" id="PIRSF006648">
    <property type="entry name" value="DrrB"/>
    <property type="match status" value="1"/>
</dbReference>
<evidence type="ECO:0000256" key="6">
    <source>
        <dbReference type="SAM" id="Phobius"/>
    </source>
</evidence>
<protein>
    <submittedName>
        <fullName evidence="8">ABC transporter permease</fullName>
    </submittedName>
</protein>
<feature type="transmembrane region" description="Helical" evidence="6">
    <location>
        <begin position="121"/>
        <end position="142"/>
    </location>
</feature>
<feature type="transmembrane region" description="Helical" evidence="6">
    <location>
        <begin position="238"/>
        <end position="259"/>
    </location>
</feature>